<dbReference type="RefSeq" id="WP_016864753.1">
    <property type="nucleotide sequence ID" value="NZ_CAWNVR010000336.1"/>
</dbReference>
<dbReference type="AlphaFoldDB" id="A0A2N6K3L9"/>
<proteinExistence type="predicted"/>
<organism evidence="3 4">
    <name type="scientific">Fischerella muscicola CCMEE 5323</name>
    <dbReference type="NCBI Taxonomy" id="2019572"/>
    <lineage>
        <taxon>Bacteria</taxon>
        <taxon>Bacillati</taxon>
        <taxon>Cyanobacteriota</taxon>
        <taxon>Cyanophyceae</taxon>
        <taxon>Nostocales</taxon>
        <taxon>Hapalosiphonaceae</taxon>
        <taxon>Fischerella</taxon>
    </lineage>
</organism>
<keyword evidence="1" id="KW-1133">Transmembrane helix</keyword>
<evidence type="ECO:0000259" key="2">
    <source>
        <dbReference type="Pfam" id="PF13239"/>
    </source>
</evidence>
<feature type="transmembrane region" description="Helical" evidence="1">
    <location>
        <begin position="87"/>
        <end position="104"/>
    </location>
</feature>
<evidence type="ECO:0000313" key="4">
    <source>
        <dbReference type="Proteomes" id="UP000235036"/>
    </source>
</evidence>
<evidence type="ECO:0000256" key="1">
    <source>
        <dbReference type="SAM" id="Phobius"/>
    </source>
</evidence>
<comment type="caution">
    <text evidence="3">The sequence shown here is derived from an EMBL/GenBank/DDBJ whole genome shotgun (WGS) entry which is preliminary data.</text>
</comment>
<dbReference type="EMBL" id="NRQW01000241">
    <property type="protein sequence ID" value="PLZ90174.1"/>
    <property type="molecule type" value="Genomic_DNA"/>
</dbReference>
<reference evidence="3 4" key="1">
    <citation type="submission" date="2017-08" db="EMBL/GenBank/DDBJ databases">
        <title>Genomes of Fischerella (Mastigocladus) sp. strains.</title>
        <authorList>
            <person name="Miller S.R."/>
        </authorList>
    </citation>
    <scope>NUCLEOTIDE SEQUENCE [LARGE SCALE GENOMIC DNA]</scope>
    <source>
        <strain evidence="3 4">CCMEE 5323</strain>
    </source>
</reference>
<name>A0A2N6K3L9_FISMU</name>
<keyword evidence="1" id="KW-0812">Transmembrane</keyword>
<keyword evidence="1" id="KW-0472">Membrane</keyword>
<dbReference type="Proteomes" id="UP000235036">
    <property type="component" value="Unassembled WGS sequence"/>
</dbReference>
<keyword evidence="4" id="KW-1185">Reference proteome</keyword>
<feature type="domain" description="2TM" evidence="2">
    <location>
        <begin position="71"/>
        <end position="151"/>
    </location>
</feature>
<evidence type="ECO:0000313" key="3">
    <source>
        <dbReference type="EMBL" id="PLZ90174.1"/>
    </source>
</evidence>
<protein>
    <recommendedName>
        <fullName evidence="2">2TM domain-containing protein</fullName>
    </recommendedName>
</protein>
<dbReference type="Pfam" id="PF13239">
    <property type="entry name" value="2TM"/>
    <property type="match status" value="1"/>
</dbReference>
<dbReference type="InterPro" id="IPR025698">
    <property type="entry name" value="2TM_dom"/>
</dbReference>
<gene>
    <name evidence="3" type="ORF">CEN44_11400</name>
</gene>
<sequence length="167" mass="19772">MTAPEDRSTRFYTQEDIQKILHLAIARQAKDQEKEFSYEQLLEIARELEIPPETLRLAERDWQITQGEIQQRQAFNNYRIGRFKKRFGKFTIVNGVLLLVDLVGGAGLSWSLYIFLFWGLGVALDAWNTFQTKGEDYEMAFQKWYRQNQLKQTINRVVNKFLNAWQS</sequence>
<accession>A0A2N6K3L9</accession>